<comment type="caution">
    <text evidence="1">The sequence shown here is derived from an EMBL/GenBank/DDBJ whole genome shotgun (WGS) entry which is preliminary data.</text>
</comment>
<dbReference type="AlphaFoldDB" id="A0A7C1VYY7"/>
<dbReference type="InterPro" id="IPR002591">
    <property type="entry name" value="Phosphodiest/P_Trfase"/>
</dbReference>
<sequence>MLKNKVINMSEKKVIVIGIDAAFWDAILPRISRLPTFKMFIEKGCWGYLESCMPPLTCPAWKCYSTGKNPGKLGVYWWVDVDWSNQRFIFHNSNSFHDIEIWDYLSMYGYRTGIINMPMTYPPKKVNGFCIAGMPAEDGAEYTFPKALKKELIERFDYRIHPKNIVYVDVYGKSEKDKTLDEIFKLIETRFKIAEYYMDDVDFLHITIFYSDFIHHYFSDDEEVIHRLYKKIDEELGKFINKLNLENTYIFLMSDHGQSVFDYIFRINDLLYNKQYLFKKKHKSMLFGELINIEAIARYLRILNLDFILKYMPSNIKKLLKSIIPRKSGFEFFDIVNIIDFRNTIILGLDYVMYINRELFENKEKYLRFRDKLISELKVLRNPFNGEPVFEKILPKESVYSITKGNSPDIFFIPNPKINVYCGVSSNLKKNCIWVKSHEFSRWVSTHTLYGIFGVIGSDIKERYNINPKIYDLAPTILYMFDLPVPNDMDGRILKKIFVEKSLFARKDVKYEDPLKIRIKETVNKLKLGRKF</sequence>
<dbReference type="Pfam" id="PF01663">
    <property type="entry name" value="Phosphodiest"/>
    <property type="match status" value="1"/>
</dbReference>
<evidence type="ECO:0000313" key="1">
    <source>
        <dbReference type="EMBL" id="HEC67277.1"/>
    </source>
</evidence>
<dbReference type="InterPro" id="IPR017850">
    <property type="entry name" value="Alkaline_phosphatase_core_sf"/>
</dbReference>
<protein>
    <recommendedName>
        <fullName evidence="2">Phosphodiesterase</fullName>
    </recommendedName>
</protein>
<evidence type="ECO:0008006" key="2">
    <source>
        <dbReference type="Google" id="ProtNLM"/>
    </source>
</evidence>
<dbReference type="SUPFAM" id="SSF53649">
    <property type="entry name" value="Alkaline phosphatase-like"/>
    <property type="match status" value="1"/>
</dbReference>
<name>A0A7C1VYY7_DESA2</name>
<dbReference type="Proteomes" id="UP000885738">
    <property type="component" value="Unassembled WGS sequence"/>
</dbReference>
<proteinExistence type="predicted"/>
<dbReference type="PANTHER" id="PTHR10151:SF120">
    <property type="entry name" value="BIS(5'-ADENOSYL)-TRIPHOSPHATASE"/>
    <property type="match status" value="1"/>
</dbReference>
<dbReference type="EMBL" id="DRIH01000011">
    <property type="protein sequence ID" value="HEC67277.1"/>
    <property type="molecule type" value="Genomic_DNA"/>
</dbReference>
<dbReference type="Gene3D" id="3.40.720.10">
    <property type="entry name" value="Alkaline Phosphatase, subunit A"/>
    <property type="match status" value="2"/>
</dbReference>
<reference evidence="1" key="1">
    <citation type="journal article" date="2020" name="mSystems">
        <title>Genome- and Community-Level Interaction Insights into Carbon Utilization and Element Cycling Functions of Hydrothermarchaeota in Hydrothermal Sediment.</title>
        <authorList>
            <person name="Zhou Z."/>
            <person name="Liu Y."/>
            <person name="Xu W."/>
            <person name="Pan J."/>
            <person name="Luo Z.H."/>
            <person name="Li M."/>
        </authorList>
    </citation>
    <scope>NUCLEOTIDE SEQUENCE [LARGE SCALE GENOMIC DNA]</scope>
    <source>
        <strain evidence="1">HyVt-389</strain>
    </source>
</reference>
<accession>A0A7C1VYY7</accession>
<dbReference type="GO" id="GO:0016787">
    <property type="term" value="F:hydrolase activity"/>
    <property type="evidence" value="ECO:0007669"/>
    <property type="project" value="UniProtKB-ARBA"/>
</dbReference>
<dbReference type="PANTHER" id="PTHR10151">
    <property type="entry name" value="ECTONUCLEOTIDE PYROPHOSPHATASE/PHOSPHODIESTERASE"/>
    <property type="match status" value="1"/>
</dbReference>
<gene>
    <name evidence="1" type="ORF">ENI35_00445</name>
</gene>
<organism evidence="1">
    <name type="scientific">Desulfofervidus auxilii</name>
    <dbReference type="NCBI Taxonomy" id="1621989"/>
    <lineage>
        <taxon>Bacteria</taxon>
        <taxon>Pseudomonadati</taxon>
        <taxon>Thermodesulfobacteriota</taxon>
        <taxon>Candidatus Desulfofervidia</taxon>
        <taxon>Candidatus Desulfofervidales</taxon>
        <taxon>Candidatus Desulfofervidaceae</taxon>
        <taxon>Candidatus Desulfofervidus</taxon>
    </lineage>
</organism>